<evidence type="ECO:0000256" key="1">
    <source>
        <dbReference type="SAM" id="Phobius"/>
    </source>
</evidence>
<sequence>MQLQGTVLAALASYVAGAELTASPANLQAIVASAASGDTINLEAGEYAISDPIVVDKKIIVKGADALFVVSDLAAPVFAFGNMEGYSSTLDGISVGTPGAEACDLAEPYALQANFSIEIMGATVSNNKVNLRTDVGIWHNERKLNDFYFADCHYAVDHPAKLTGGVYKLLGNCRSELDFSVAFDKLGGDDGCGTTIEDFATFTSYRAQVEAQWDEYVEKVDDENLLRLPVTREGNAVTNLLVQIDTVRNVAATINAQYESAEIEAAINLVDVGFFDGWNHSKIRLEIHLPAPFTISNSAGVVGRVEESFEAEVSAISEYVVDESCNGQAVGDDCIQNVVFDIVACDLTGEYSLNELMIACQETDDNGNPAVCPDIQSDPATVIFFIDTNNFCEVEEFELDALFELSIEVFDSDTYDNPETIFDLGSMSYWQITVDTSLSGVSLYNAEVTYVERTTDGDCSGFADYLGDVSEGNPEFTQTYDPAAQTISMPHQVTAQMACATSDRTGNAITMNYTVLVDYDDGSARRRRSLDGMNTRDAGEVAVDQEAGVRYTAEDLAQAAAVGAGAAAGATAAAHEEESNMMLIGGAIAAILLLCCCCCCFVVAGIVVMRRRSAKKEEQSIISHQSAMGFSDGGASTMSFGGNKV</sequence>
<feature type="signal peptide" evidence="2">
    <location>
        <begin position="1"/>
        <end position="17"/>
    </location>
</feature>
<organism evidence="3 4">
    <name type="scientific">Sphaeroforma arctica JP610</name>
    <dbReference type="NCBI Taxonomy" id="667725"/>
    <lineage>
        <taxon>Eukaryota</taxon>
        <taxon>Ichthyosporea</taxon>
        <taxon>Ichthyophonida</taxon>
        <taxon>Sphaeroforma</taxon>
    </lineage>
</organism>
<dbReference type="Proteomes" id="UP000054560">
    <property type="component" value="Unassembled WGS sequence"/>
</dbReference>
<dbReference type="EMBL" id="KQ242474">
    <property type="protein sequence ID" value="KNC78526.1"/>
    <property type="molecule type" value="Genomic_DNA"/>
</dbReference>
<keyword evidence="2" id="KW-0732">Signal</keyword>
<evidence type="ECO:0000313" key="3">
    <source>
        <dbReference type="EMBL" id="KNC78526.1"/>
    </source>
</evidence>
<name>A0A0L0FPT8_9EUKA</name>
<feature type="transmembrane region" description="Helical" evidence="1">
    <location>
        <begin position="581"/>
        <end position="608"/>
    </location>
</feature>
<dbReference type="eggNOG" id="ENOG502RQNV">
    <property type="taxonomic scope" value="Eukaryota"/>
</dbReference>
<keyword evidence="4" id="KW-1185">Reference proteome</keyword>
<dbReference type="InterPro" id="IPR011050">
    <property type="entry name" value="Pectin_lyase_fold/virulence"/>
</dbReference>
<proteinExistence type="predicted"/>
<accession>A0A0L0FPT8</accession>
<dbReference type="RefSeq" id="XP_014152428.1">
    <property type="nucleotide sequence ID" value="XM_014296953.1"/>
</dbReference>
<dbReference type="SUPFAM" id="SSF51126">
    <property type="entry name" value="Pectin lyase-like"/>
    <property type="match status" value="1"/>
</dbReference>
<keyword evidence="1" id="KW-1133">Transmembrane helix</keyword>
<dbReference type="GeneID" id="25909555"/>
<reference evidence="3 4" key="1">
    <citation type="submission" date="2011-02" db="EMBL/GenBank/DDBJ databases">
        <title>The Genome Sequence of Sphaeroforma arctica JP610.</title>
        <authorList>
            <consortium name="The Broad Institute Genome Sequencing Platform"/>
            <person name="Russ C."/>
            <person name="Cuomo C."/>
            <person name="Young S.K."/>
            <person name="Zeng Q."/>
            <person name="Gargeya S."/>
            <person name="Alvarado L."/>
            <person name="Berlin A."/>
            <person name="Chapman S.B."/>
            <person name="Chen Z."/>
            <person name="Freedman E."/>
            <person name="Gellesch M."/>
            <person name="Goldberg J."/>
            <person name="Griggs A."/>
            <person name="Gujja S."/>
            <person name="Heilman E."/>
            <person name="Heiman D."/>
            <person name="Howarth C."/>
            <person name="Mehta T."/>
            <person name="Neiman D."/>
            <person name="Pearson M."/>
            <person name="Roberts A."/>
            <person name="Saif S."/>
            <person name="Shea T."/>
            <person name="Shenoy N."/>
            <person name="Sisk P."/>
            <person name="Stolte C."/>
            <person name="Sykes S."/>
            <person name="White J."/>
            <person name="Yandava C."/>
            <person name="Burger G."/>
            <person name="Gray M.W."/>
            <person name="Holland P.W.H."/>
            <person name="King N."/>
            <person name="Lang F.B.F."/>
            <person name="Roger A.J."/>
            <person name="Ruiz-Trillo I."/>
            <person name="Haas B."/>
            <person name="Nusbaum C."/>
            <person name="Birren B."/>
        </authorList>
    </citation>
    <scope>NUCLEOTIDE SEQUENCE [LARGE SCALE GENOMIC DNA]</scope>
    <source>
        <strain evidence="3 4">JP610</strain>
    </source>
</reference>
<protein>
    <submittedName>
        <fullName evidence="3">Uncharacterized protein</fullName>
    </submittedName>
</protein>
<evidence type="ECO:0000313" key="4">
    <source>
        <dbReference type="Proteomes" id="UP000054560"/>
    </source>
</evidence>
<gene>
    <name evidence="3" type="ORF">SARC_09051</name>
</gene>
<keyword evidence="1" id="KW-0812">Transmembrane</keyword>
<dbReference type="AlphaFoldDB" id="A0A0L0FPT8"/>
<evidence type="ECO:0000256" key="2">
    <source>
        <dbReference type="SAM" id="SignalP"/>
    </source>
</evidence>
<feature type="chain" id="PRO_5005538819" evidence="2">
    <location>
        <begin position="18"/>
        <end position="645"/>
    </location>
</feature>
<keyword evidence="1" id="KW-0472">Membrane</keyword>